<dbReference type="PANTHER" id="PTHR11533:SF21">
    <property type="entry name" value="AMINOPEPTIDASE"/>
    <property type="match status" value="1"/>
</dbReference>
<evidence type="ECO:0000256" key="4">
    <source>
        <dbReference type="ARBA" id="ARBA00022801"/>
    </source>
</evidence>
<dbReference type="PRINTS" id="PR00756">
    <property type="entry name" value="ALADIPTASE"/>
</dbReference>
<dbReference type="InterPro" id="IPR014782">
    <property type="entry name" value="Peptidase_M1_dom"/>
</dbReference>
<feature type="compositionally biased region" description="Basic and acidic residues" evidence="10">
    <location>
        <begin position="680"/>
        <end position="692"/>
    </location>
</feature>
<feature type="transmembrane region" description="Helical" evidence="11">
    <location>
        <begin position="187"/>
        <end position="216"/>
    </location>
</feature>
<keyword evidence="16" id="KW-1185">Reference proteome</keyword>
<feature type="region of interest" description="Disordered" evidence="10">
    <location>
        <begin position="907"/>
        <end position="1072"/>
    </location>
</feature>
<feature type="compositionally biased region" description="Polar residues" evidence="10">
    <location>
        <begin position="1233"/>
        <end position="1251"/>
    </location>
</feature>
<dbReference type="Gene3D" id="1.25.50.20">
    <property type="match status" value="1"/>
</dbReference>
<dbReference type="PANTHER" id="PTHR11533">
    <property type="entry name" value="PROTEASE M1 ZINC METALLOPROTEASE"/>
    <property type="match status" value="1"/>
</dbReference>
<dbReference type="InterPro" id="IPR042097">
    <property type="entry name" value="Aminopeptidase_N-like_N_sf"/>
</dbReference>
<feature type="binding site" evidence="8">
    <location>
        <position position="716"/>
    </location>
    <ligand>
        <name>Zn(2+)</name>
        <dbReference type="ChEBI" id="CHEBI:29105"/>
        <note>catalytic</note>
    </ligand>
</feature>
<dbReference type="Gene3D" id="1.10.390.10">
    <property type="entry name" value="Neutral Protease Domain 2"/>
    <property type="match status" value="1"/>
</dbReference>
<reference evidence="15 16" key="1">
    <citation type="submission" date="2024-10" db="EMBL/GenBank/DDBJ databases">
        <authorList>
            <person name="Kim D."/>
        </authorList>
    </citation>
    <scope>NUCLEOTIDE SEQUENCE [LARGE SCALE GENOMIC DNA]</scope>
    <source>
        <strain evidence="15">Taebaek</strain>
    </source>
</reference>
<feature type="binding site" evidence="8">
    <location>
        <position position="735"/>
    </location>
    <ligand>
        <name>Zn(2+)</name>
        <dbReference type="ChEBI" id="CHEBI:29105"/>
        <note>catalytic</note>
    </ligand>
</feature>
<keyword evidence="2" id="KW-0645">Protease</keyword>
<dbReference type="InterPro" id="IPR001930">
    <property type="entry name" value="Peptidase_M1"/>
</dbReference>
<dbReference type="InterPro" id="IPR045357">
    <property type="entry name" value="Aminopeptidase_N-like_N"/>
</dbReference>
<comment type="cofactor">
    <cofactor evidence="8">
        <name>Zn(2+)</name>
        <dbReference type="ChEBI" id="CHEBI:29105"/>
    </cofactor>
    <text evidence="8">Binds 1 zinc ion per subunit.</text>
</comment>
<feature type="region of interest" description="Disordered" evidence="10">
    <location>
        <begin position="127"/>
        <end position="171"/>
    </location>
</feature>
<dbReference type="CDD" id="cd09601">
    <property type="entry name" value="M1_APN-Q_like"/>
    <property type="match status" value="1"/>
</dbReference>
<evidence type="ECO:0000256" key="5">
    <source>
        <dbReference type="ARBA" id="ARBA00022833"/>
    </source>
</evidence>
<evidence type="ECO:0000256" key="3">
    <source>
        <dbReference type="ARBA" id="ARBA00022723"/>
    </source>
</evidence>
<keyword evidence="11" id="KW-0472">Membrane</keyword>
<evidence type="ECO:0000259" key="14">
    <source>
        <dbReference type="Pfam" id="PF17900"/>
    </source>
</evidence>
<evidence type="ECO:0000256" key="7">
    <source>
        <dbReference type="PIRSR" id="PIRSR634016-1"/>
    </source>
</evidence>
<feature type="compositionally biased region" description="Basic and acidic residues" evidence="10">
    <location>
        <begin position="942"/>
        <end position="980"/>
    </location>
</feature>
<name>A0ABD2J968_HETSC</name>
<feature type="compositionally biased region" description="Low complexity" evidence="10">
    <location>
        <begin position="152"/>
        <end position="168"/>
    </location>
</feature>
<dbReference type="Pfam" id="PF17900">
    <property type="entry name" value="Peptidase_M1_N"/>
    <property type="match status" value="1"/>
</dbReference>
<feature type="compositionally biased region" description="Basic and acidic residues" evidence="10">
    <location>
        <begin position="129"/>
        <end position="139"/>
    </location>
</feature>
<dbReference type="InterPro" id="IPR024571">
    <property type="entry name" value="ERAP1-like_C_dom"/>
</dbReference>
<feature type="domain" description="ERAP1-like C-terminal" evidence="13">
    <location>
        <begin position="1324"/>
        <end position="1598"/>
    </location>
</feature>
<dbReference type="GO" id="GO:0046872">
    <property type="term" value="F:metal ion binding"/>
    <property type="evidence" value="ECO:0007669"/>
    <property type="project" value="UniProtKB-KW"/>
</dbReference>
<dbReference type="InterPro" id="IPR034016">
    <property type="entry name" value="M1_APN-typ"/>
</dbReference>
<feature type="compositionally biased region" description="Polar residues" evidence="10">
    <location>
        <begin position="7"/>
        <end position="20"/>
    </location>
</feature>
<keyword evidence="11" id="KW-0812">Transmembrane</keyword>
<evidence type="ECO:0000313" key="16">
    <source>
        <dbReference type="Proteomes" id="UP001620645"/>
    </source>
</evidence>
<feature type="compositionally biased region" description="Basic and acidic residues" evidence="10">
    <location>
        <begin position="1051"/>
        <end position="1072"/>
    </location>
</feature>
<feature type="compositionally biased region" description="Basic and acidic residues" evidence="10">
    <location>
        <begin position="1254"/>
        <end position="1263"/>
    </location>
</feature>
<protein>
    <submittedName>
        <fullName evidence="15">Uncharacterized protein</fullName>
    </submittedName>
</protein>
<dbReference type="EMBL" id="JBICCN010000185">
    <property type="protein sequence ID" value="KAL3087139.1"/>
    <property type="molecule type" value="Genomic_DNA"/>
</dbReference>
<comment type="similarity">
    <text evidence="1">Belongs to the peptidase M1 family.</text>
</comment>
<feature type="domain" description="Aminopeptidase N-like N-terminal" evidence="14">
    <location>
        <begin position="403"/>
        <end position="570"/>
    </location>
</feature>
<feature type="compositionally biased region" description="Pro residues" evidence="10">
    <location>
        <begin position="142"/>
        <end position="151"/>
    </location>
</feature>
<feature type="active site" description="Proton acceptor" evidence="7">
    <location>
        <position position="713"/>
    </location>
</feature>
<feature type="compositionally biased region" description="Polar residues" evidence="10">
    <location>
        <begin position="1181"/>
        <end position="1195"/>
    </location>
</feature>
<dbReference type="SUPFAM" id="SSF55486">
    <property type="entry name" value="Metalloproteases ('zincins'), catalytic domain"/>
    <property type="match status" value="1"/>
</dbReference>
<feature type="compositionally biased region" description="Basic and acidic residues" evidence="10">
    <location>
        <begin position="1007"/>
        <end position="1033"/>
    </location>
</feature>
<dbReference type="Gene3D" id="2.60.40.1730">
    <property type="entry name" value="tricorn interacting facor f3 domain"/>
    <property type="match status" value="1"/>
</dbReference>
<proteinExistence type="inferred from homology"/>
<evidence type="ECO:0000256" key="2">
    <source>
        <dbReference type="ARBA" id="ARBA00022670"/>
    </source>
</evidence>
<dbReference type="GO" id="GO:0006508">
    <property type="term" value="P:proteolysis"/>
    <property type="evidence" value="ECO:0007669"/>
    <property type="project" value="UniProtKB-KW"/>
</dbReference>
<keyword evidence="11" id="KW-1133">Transmembrane helix</keyword>
<evidence type="ECO:0000313" key="15">
    <source>
        <dbReference type="EMBL" id="KAL3087139.1"/>
    </source>
</evidence>
<feature type="compositionally biased region" description="Acidic residues" evidence="10">
    <location>
        <begin position="930"/>
        <end position="941"/>
    </location>
</feature>
<accession>A0ABD2J968</accession>
<feature type="binding site" evidence="8">
    <location>
        <position position="712"/>
    </location>
    <ligand>
        <name>Zn(2+)</name>
        <dbReference type="ChEBI" id="CHEBI:29105"/>
        <note>catalytic</note>
    </ligand>
</feature>
<evidence type="ECO:0000256" key="9">
    <source>
        <dbReference type="PIRSR" id="PIRSR634016-4"/>
    </source>
</evidence>
<organism evidence="15 16">
    <name type="scientific">Heterodera schachtii</name>
    <name type="common">Sugarbeet cyst nematode worm</name>
    <name type="synonym">Tylenchus schachtii</name>
    <dbReference type="NCBI Taxonomy" id="97005"/>
    <lineage>
        <taxon>Eukaryota</taxon>
        <taxon>Metazoa</taxon>
        <taxon>Ecdysozoa</taxon>
        <taxon>Nematoda</taxon>
        <taxon>Chromadorea</taxon>
        <taxon>Rhabditida</taxon>
        <taxon>Tylenchina</taxon>
        <taxon>Tylenchomorpha</taxon>
        <taxon>Tylenchoidea</taxon>
        <taxon>Heteroderidae</taxon>
        <taxon>Heteroderinae</taxon>
        <taxon>Heterodera</taxon>
    </lineage>
</organism>
<evidence type="ECO:0000259" key="13">
    <source>
        <dbReference type="Pfam" id="PF11838"/>
    </source>
</evidence>
<evidence type="ECO:0000259" key="12">
    <source>
        <dbReference type="Pfam" id="PF01433"/>
    </source>
</evidence>
<feature type="domain" description="Peptidase M1 membrane alanine aminopeptidase" evidence="12">
    <location>
        <begin position="609"/>
        <end position="657"/>
    </location>
</feature>
<dbReference type="Pfam" id="PF01433">
    <property type="entry name" value="Peptidase_M1"/>
    <property type="match status" value="2"/>
</dbReference>
<dbReference type="Pfam" id="PF11838">
    <property type="entry name" value="ERAP1_C"/>
    <property type="match status" value="1"/>
</dbReference>
<feature type="region of interest" description="Disordered" evidence="10">
    <location>
        <begin position="663"/>
        <end position="692"/>
    </location>
</feature>
<keyword evidence="5 8" id="KW-0862">Zinc</keyword>
<keyword evidence="3 8" id="KW-0479">Metal-binding</keyword>
<dbReference type="InterPro" id="IPR027268">
    <property type="entry name" value="Peptidase_M4/M1_CTD_sf"/>
</dbReference>
<evidence type="ECO:0000256" key="8">
    <source>
        <dbReference type="PIRSR" id="PIRSR634016-3"/>
    </source>
</evidence>
<feature type="site" description="Transition state stabilizer" evidence="9">
    <location>
        <position position="798"/>
    </location>
</feature>
<feature type="compositionally biased region" description="Polar residues" evidence="10">
    <location>
        <begin position="266"/>
        <end position="275"/>
    </location>
</feature>
<evidence type="ECO:0000256" key="10">
    <source>
        <dbReference type="SAM" id="MobiDB-lite"/>
    </source>
</evidence>
<dbReference type="GO" id="GO:0008237">
    <property type="term" value="F:metallopeptidase activity"/>
    <property type="evidence" value="ECO:0007669"/>
    <property type="project" value="UniProtKB-KW"/>
</dbReference>
<feature type="region of interest" description="Disordered" evidence="10">
    <location>
        <begin position="255"/>
        <end position="289"/>
    </location>
</feature>
<keyword evidence="6" id="KW-0482">Metalloprotease</keyword>
<feature type="compositionally biased region" description="Basic and acidic residues" evidence="10">
    <location>
        <begin position="987"/>
        <end position="997"/>
    </location>
</feature>
<feature type="region of interest" description="Disordered" evidence="10">
    <location>
        <begin position="1"/>
        <end position="69"/>
    </location>
</feature>
<feature type="region of interest" description="Disordered" evidence="10">
    <location>
        <begin position="1158"/>
        <end position="1263"/>
    </location>
</feature>
<evidence type="ECO:0000256" key="11">
    <source>
        <dbReference type="SAM" id="Phobius"/>
    </source>
</evidence>
<gene>
    <name evidence="15" type="ORF">niasHS_005378</name>
</gene>
<dbReference type="Proteomes" id="UP001620645">
    <property type="component" value="Unassembled WGS sequence"/>
</dbReference>
<dbReference type="SUPFAM" id="SSF63737">
    <property type="entry name" value="Leukotriene A4 hydrolase N-terminal domain"/>
    <property type="match status" value="1"/>
</dbReference>
<evidence type="ECO:0000256" key="6">
    <source>
        <dbReference type="ARBA" id="ARBA00023049"/>
    </source>
</evidence>
<comment type="caution">
    <text evidence="15">The sequence shown here is derived from an EMBL/GenBank/DDBJ whole genome shotgun (WGS) entry which is preliminary data.</text>
</comment>
<feature type="domain" description="Peptidase M1 membrane alanine aminopeptidase" evidence="12">
    <location>
        <begin position="693"/>
        <end position="852"/>
    </location>
</feature>
<keyword evidence="4" id="KW-0378">Hydrolase</keyword>
<sequence length="1691" mass="190763">MKCQKWPPTTDQSSSSSFATLNGAALPSGKVPAVPSSSAEPLPLQKQPAAHHPQTMRRHSERALPHRESGMCQSFTSVPRTYIRTADELEPLSFSARLASFPTLVPAACSRAESPICQLQRRFAQQDDAASRRMADHRTPPSQMPILPPKALPAGLPKSLRPSKLPPKNLDELDPLRQMAKEPGTGLLGKCVLCLLLNAVFVLALFLAFLIGHFAADAHFPHSNKTNTSNTAHLLPGELPVADGTDILGKTTAFDPRGMAPKHSDGTNIGTQLWSQREEEFQKSLERRRQRVPSLSEVYPPLLDGGDPMADEADDPMPLSAATAAHQFGNGPVMHRSAGIASQNVPLIPLPKTVIPRHYNVEIDLTEFHGLIGRPSQVHANVSILLEAFGNETAADDELAFHAGANIFIHRVQLLRQHAQHGKQRSGDGEVPIRSVKRHPEREMVRLLLGERMKPGWYWLEMELRSRICQSEFEGAHCFPDPTTQSSAGSTVPNGAALFGGFSTKFEPNFARTFLPGWDEPRFRTTFNVTIRHFSDAKVLTNTAPISSSPPAGTACVTRFATTPPMPLYLLAFATGPFTGVEVRSSRANIPLTVWAAPQDMLAAHFVANFSPTMFERLQEDFGVKYPLSKMDIFLAPKLPVGGMENWGLVVLHADAVRISTSDGPLPLGTDDSSSSSRAASREERAREQKQHSLMLVDRRSEQYRAEKAITHELVHQWFGNLVGIWEWEELWIAEGFATYFVFDFLNAANHPHLTEHEYYLRLIELIQRQSTDGRSALVRPLRTAGQLYRLFDGIHLYTKGAVMVKMLKDLVGPAEFRAGITRFLRENSFKSVDRRAIWAAFPTVADHGVDPVRLKDAMEPWLVNRGVPEVEVQRNYEDQSVRLKQRPADQNRHIVYLDDEAMQQMRMNEKDEEDEEGGREKKGVGGGAGDEEHDEEDVEEDGWKMKRMDVRDGRDLKDADDQDKEGGRTERVERSQRDEKDEEGDDGWKMKGRDGMIYEEGEEEDGGKMNDDANERWRMEKWEGKNYIDEEKRRRKREGINDQPEEEDWEIRGTGRKLKDEEHHSRRGQEAAEKDIDGILGWMADELDRNMTATSKPANLRIEDNGTIAAEETTMASPAPTVAVSNGRMSIFGRRRGGRGPEARRKHHHYHRKKLLNAHRSKSFHQQQQQKKRRDRWKTADQQQRGRGVFSSSGYRMRKTGGGTVPVFSSWTAPSRQSNVDTDQRSAPVAFSVTNNGDGAESRQLQQSKTRSLRGDQQKRRADDAQLLGPLWPVPFSYSFGSAHSVRGQTVRQFWLLNETLRFVDVGLDRAQHMLANPHWVYAYRVNYDTQNWRMLIAQLHKNHQEIPTMSRMQLIVDGETFLRQSANTQLFVQLLSYLAHEDDLGVLLVGLDALHALLELFSASDVFGTMLVHFVPVIRQLDRQLSLTAAHGTDPELAALWLLSPLRLAKLYQLRCAANLGTCAESKQVRRWLAHPTALAADNHQQLSALCQHLFAHAGPAEVALLSGLLKQFSAVQRRRHEQHHGDEGGTAFAAVIRQLCSACVQDEALVRQAVSEILRTRNVIVYSSALNSGYTVNYNRKFRELFWTGLTQQLNIHERQVLFAVNTGKSNRMARILLHSIRSLGELNLVERVVLHQWPESLRVELDYLRRKLSWTEREACEQIRKQLVLDPATKRGGEKDNRRRRRK</sequence>
<dbReference type="InterPro" id="IPR050344">
    <property type="entry name" value="Peptidase_M1_aminopeptidases"/>
</dbReference>
<evidence type="ECO:0000256" key="1">
    <source>
        <dbReference type="ARBA" id="ARBA00010136"/>
    </source>
</evidence>
<feature type="compositionally biased region" description="Polar residues" evidence="10">
    <location>
        <begin position="1208"/>
        <end position="1222"/>
    </location>
</feature>
<feature type="compositionally biased region" description="Basic and acidic residues" evidence="10">
    <location>
        <begin position="276"/>
        <end position="287"/>
    </location>
</feature>